<accession>A0A1V6LX42</accession>
<name>A0A1V6LX42_9BACT</name>
<evidence type="ECO:0000313" key="1">
    <source>
        <dbReference type="EMBL" id="OQD44704.1"/>
    </source>
</evidence>
<dbReference type="EMBL" id="MJUW02000119">
    <property type="protein sequence ID" value="OQD44704.1"/>
    <property type="molecule type" value="Genomic_DNA"/>
</dbReference>
<keyword evidence="2" id="KW-1185">Reference proteome</keyword>
<comment type="caution">
    <text evidence="1">The sequence shown here is derived from an EMBL/GenBank/DDBJ whole genome shotgun (WGS) entry which is preliminary data.</text>
</comment>
<dbReference type="Proteomes" id="UP000242219">
    <property type="component" value="Unassembled WGS sequence"/>
</dbReference>
<reference evidence="1 2" key="1">
    <citation type="journal article" date="2016" name="Genome Announc.">
        <title>Draft Genome Sequence of the Anaerobic Ammonium-Oxidizing Bacterium 'Candidatus Brocadia sp. 40'.</title>
        <authorList>
            <person name="Ali M."/>
            <person name="Haroon M.F."/>
            <person name="Narita Y."/>
            <person name="Zhang L."/>
            <person name="Rangel Shaw D."/>
            <person name="Okabe S."/>
            <person name="Saikaly P.E."/>
        </authorList>
    </citation>
    <scope>NUCLEOTIDE SEQUENCE [LARGE SCALE GENOMIC DNA]</scope>
    <source>
        <strain evidence="1 2">40</strain>
    </source>
</reference>
<protein>
    <submittedName>
        <fullName evidence="1">Uncharacterized protein</fullName>
    </submittedName>
</protein>
<dbReference type="AlphaFoldDB" id="A0A1V6LX42"/>
<evidence type="ECO:0000313" key="2">
    <source>
        <dbReference type="Proteomes" id="UP000242219"/>
    </source>
</evidence>
<sequence>MPFENYCDGTVRVPLPEIGKDRDVKNCYSHQYLICKENKESLEEYCSLNVIGTSLRRTLLI</sequence>
<gene>
    <name evidence="1" type="ORF">BIY37_12420</name>
</gene>
<organism evidence="1 2">
    <name type="scientific">Candidatus Brocadia sapporoensis</name>
    <dbReference type="NCBI Taxonomy" id="392547"/>
    <lineage>
        <taxon>Bacteria</taxon>
        <taxon>Pseudomonadati</taxon>
        <taxon>Planctomycetota</taxon>
        <taxon>Candidatus Brocadiia</taxon>
        <taxon>Candidatus Brocadiales</taxon>
        <taxon>Candidatus Brocadiaceae</taxon>
        <taxon>Candidatus Brocadia</taxon>
    </lineage>
</organism>
<proteinExistence type="predicted"/>